<keyword evidence="1" id="KW-0732">Signal</keyword>
<dbReference type="AlphaFoldDB" id="A0A7M7NX96"/>
<accession>A0A7M7NX96</accession>
<dbReference type="PANTHER" id="PTHR19324:SF33">
    <property type="entry name" value="MUCIN-5AC"/>
    <property type="match status" value="1"/>
</dbReference>
<dbReference type="EnsemblMetazoa" id="XM_030987051">
    <property type="protein sequence ID" value="XP_030842911"/>
    <property type="gene ID" value="LOC105439147"/>
</dbReference>
<dbReference type="PANTHER" id="PTHR19324">
    <property type="entry name" value="PERFORIN-LIKE PROTEIN 1"/>
    <property type="match status" value="1"/>
</dbReference>
<protein>
    <recommendedName>
        <fullName evidence="2">MACPF domain-containing protein</fullName>
    </recommendedName>
</protein>
<evidence type="ECO:0000259" key="2">
    <source>
        <dbReference type="PROSITE" id="PS51412"/>
    </source>
</evidence>
<dbReference type="InterPro" id="IPR020864">
    <property type="entry name" value="MACPF"/>
</dbReference>
<proteinExistence type="predicted"/>
<evidence type="ECO:0000313" key="3">
    <source>
        <dbReference type="EnsemblMetazoa" id="XP_030842911"/>
    </source>
</evidence>
<reference evidence="4" key="1">
    <citation type="submission" date="2015-02" db="EMBL/GenBank/DDBJ databases">
        <title>Genome sequencing for Strongylocentrotus purpuratus.</title>
        <authorList>
            <person name="Murali S."/>
            <person name="Liu Y."/>
            <person name="Vee V."/>
            <person name="English A."/>
            <person name="Wang M."/>
            <person name="Skinner E."/>
            <person name="Han Y."/>
            <person name="Muzny D.M."/>
            <person name="Worley K.C."/>
            <person name="Gibbs R.A."/>
        </authorList>
    </citation>
    <scope>NUCLEOTIDE SEQUENCE</scope>
</reference>
<dbReference type="PROSITE" id="PS51412">
    <property type="entry name" value="MACPF_2"/>
    <property type="match status" value="1"/>
</dbReference>
<dbReference type="Pfam" id="PF01823">
    <property type="entry name" value="MACPF"/>
    <property type="match status" value="1"/>
</dbReference>
<sequence length="622" mass="69657">MTTAMVILLMFGWGAAATKPIHPNVQFLGTGYNILEGNPGGQDLNEGGLDPGLKVTRQVFSLSYDEEKLTDDNAYSVPDEIIYTKRDGSSEGCTVSSVYGSRSYQEELKIQIEVEGGFEKGLAGFEFGASAAYRTISDKLEVEEKLFATYRTLEIFGEGRILSASEDVSFSDEFASQLCALPEMYPGHETTYNLFLDDWGTHVVTQATFGTATQTFLQYQQSSIVYMQAREIGASASIGGAYKGFSGSLSITGSYDVNFREVEAAFDGEKYSTTRGSLEQNEPIKYHLVGMDQLLNKGHVIPNQVTCPPINTLEESLQLAMKGYPEYKGISISSDPEEYRQPLTWPDGEYTLPMTVTGCPEGGVSWAEGRRLFDTDDNNPENSWDPEDIHLNLPIKELSQMEMKFCTKKTAQSADFRRVWQSGSYCIYKYGQICPKGFEEGSIYWDDNDIDNGNDFDGTLPEGVYDRNTKIYFCCRTDDEPTKPIILPVDHNFVLLTPTGTCQEVLEMNVAKEMFHWDTEGDSEVSGEHPYPGLKNAGSLKDVKIIFCYYQHDEPTTNPDRKRRSGNENDDEQCQYFQEIAQQQDTNPPDPTSSNSESYRHGVNLLFCASLTFFAWAVNYVM</sequence>
<keyword evidence="4" id="KW-1185">Reference proteome</keyword>
<dbReference type="KEGG" id="spu:105439147"/>
<feature type="signal peptide" evidence="1">
    <location>
        <begin position="1"/>
        <end position="17"/>
    </location>
</feature>
<dbReference type="InterPro" id="IPR031569">
    <property type="entry name" value="ApeC"/>
</dbReference>
<dbReference type="InParanoid" id="A0A7M7NX96"/>
<evidence type="ECO:0000256" key="1">
    <source>
        <dbReference type="SAM" id="SignalP"/>
    </source>
</evidence>
<dbReference type="Proteomes" id="UP000007110">
    <property type="component" value="Unassembled WGS sequence"/>
</dbReference>
<evidence type="ECO:0000313" key="4">
    <source>
        <dbReference type="Proteomes" id="UP000007110"/>
    </source>
</evidence>
<reference evidence="3" key="2">
    <citation type="submission" date="2021-01" db="UniProtKB">
        <authorList>
            <consortium name="EnsemblMetazoa"/>
        </authorList>
    </citation>
    <scope>IDENTIFICATION</scope>
</reference>
<name>A0A7M7NX96_STRPU</name>
<organism evidence="3 4">
    <name type="scientific">Strongylocentrotus purpuratus</name>
    <name type="common">Purple sea urchin</name>
    <dbReference type="NCBI Taxonomy" id="7668"/>
    <lineage>
        <taxon>Eukaryota</taxon>
        <taxon>Metazoa</taxon>
        <taxon>Echinodermata</taxon>
        <taxon>Eleutherozoa</taxon>
        <taxon>Echinozoa</taxon>
        <taxon>Echinoidea</taxon>
        <taxon>Euechinoidea</taxon>
        <taxon>Echinacea</taxon>
        <taxon>Camarodonta</taxon>
        <taxon>Echinidea</taxon>
        <taxon>Strongylocentrotidae</taxon>
        <taxon>Strongylocentrotus</taxon>
    </lineage>
</organism>
<feature type="chain" id="PRO_5029513365" description="MACPF domain-containing protein" evidence="1">
    <location>
        <begin position="18"/>
        <end position="622"/>
    </location>
</feature>
<dbReference type="Pfam" id="PF16977">
    <property type="entry name" value="ApeC"/>
    <property type="match status" value="1"/>
</dbReference>
<dbReference type="RefSeq" id="XP_030842911.1">
    <property type="nucleotide sequence ID" value="XM_030987051.1"/>
</dbReference>
<dbReference type="OrthoDB" id="5954510at2759"/>
<dbReference type="OMA" id="TINMGRY"/>
<dbReference type="GeneID" id="105439147"/>
<feature type="domain" description="MACPF" evidence="2">
    <location>
        <begin position="11"/>
        <end position="347"/>
    </location>
</feature>